<keyword evidence="4" id="KW-0597">Phosphoprotein</keyword>
<dbReference type="Gramene" id="ONK69767">
    <property type="protein sequence ID" value="ONK69767"/>
    <property type="gene ID" value="A4U43_C05F26500"/>
</dbReference>
<dbReference type="GO" id="GO:0009927">
    <property type="term" value="F:histidine phosphotransfer kinase activity"/>
    <property type="evidence" value="ECO:0007669"/>
    <property type="project" value="UniProtKB-UniRule"/>
</dbReference>
<dbReference type="Pfam" id="PF01627">
    <property type="entry name" value="Hpt"/>
    <property type="match status" value="1"/>
</dbReference>
<organism evidence="7 8">
    <name type="scientific">Asparagus officinalis</name>
    <name type="common">Garden asparagus</name>
    <dbReference type="NCBI Taxonomy" id="4686"/>
    <lineage>
        <taxon>Eukaryota</taxon>
        <taxon>Viridiplantae</taxon>
        <taxon>Streptophyta</taxon>
        <taxon>Embryophyta</taxon>
        <taxon>Tracheophyta</taxon>
        <taxon>Spermatophyta</taxon>
        <taxon>Magnoliopsida</taxon>
        <taxon>Liliopsida</taxon>
        <taxon>Asparagales</taxon>
        <taxon>Asparagaceae</taxon>
        <taxon>Asparagoideae</taxon>
        <taxon>Asparagus</taxon>
    </lineage>
</organism>
<evidence type="ECO:0000256" key="3">
    <source>
        <dbReference type="ARBA" id="ARBA00053560"/>
    </source>
</evidence>
<dbReference type="EMBL" id="CM007385">
    <property type="protein sequence ID" value="ONK69767.1"/>
    <property type="molecule type" value="Genomic_DNA"/>
</dbReference>
<dbReference type="SUPFAM" id="SSF47226">
    <property type="entry name" value="Histidine-containing phosphotransfer domain, HPT domain"/>
    <property type="match status" value="1"/>
</dbReference>
<dbReference type="OMA" id="DGYMHQF"/>
<dbReference type="PANTHER" id="PTHR28242">
    <property type="entry name" value="PHOSPHORELAY INTERMEDIATE PROTEIN YPD1"/>
    <property type="match status" value="1"/>
</dbReference>
<sequence length="151" mass="17786">MDYSNLQRKAAYLRKSLFDQGYLDEQFDQLEELQDEVNPNFVEEVVTLFFKDSSRLLNNIDQALEKSPNDFRKLDTYMHQLQGSTSSIGAFRVKRECTLFREYCDKENIEGCVKSFQKVKREHAVLRQKLEAYFQLLRQTGPVERATRASN</sequence>
<comment type="subcellular location">
    <subcellularLocation>
        <location evidence="5">Cytoplasm</location>
        <location evidence="5">Cytosol</location>
    </subcellularLocation>
    <subcellularLocation>
        <location evidence="5">Nucleus</location>
    </subcellularLocation>
</comment>
<proteinExistence type="predicted"/>
<evidence type="ECO:0000259" key="6">
    <source>
        <dbReference type="PROSITE" id="PS50894"/>
    </source>
</evidence>
<evidence type="ECO:0000256" key="5">
    <source>
        <dbReference type="RuleBase" id="RU369004"/>
    </source>
</evidence>
<evidence type="ECO:0000256" key="2">
    <source>
        <dbReference type="ARBA" id="ARBA00023012"/>
    </source>
</evidence>
<dbReference type="InterPro" id="IPR036641">
    <property type="entry name" value="HPT_dom_sf"/>
</dbReference>
<comment type="domain">
    <text evidence="5">Histidine-containing phosphotransfer domain (HPt) contains an active histidine that mediates the phosphotransfer.</text>
</comment>
<dbReference type="Proteomes" id="UP000243459">
    <property type="component" value="Chromosome 5"/>
</dbReference>
<dbReference type="GO" id="GO:0005634">
    <property type="term" value="C:nucleus"/>
    <property type="evidence" value="ECO:0007669"/>
    <property type="project" value="UniProtKB-SubCell"/>
</dbReference>
<name>A0A5P1EX65_ASPOF</name>
<dbReference type="OrthoDB" id="1673781at2759"/>
<comment type="function">
    <text evidence="3">Functions as a two-component phosphorelay mediator between cytokinin sensor histidine kinases and response regulators (B-type ARRs). Plays an important role in propagating cytokinin signal transduction.</text>
</comment>
<protein>
    <recommendedName>
        <fullName evidence="5">Histidine-containing phosphotransfer protein</fullName>
    </recommendedName>
</protein>
<feature type="domain" description="HPt" evidence="6">
    <location>
        <begin position="38"/>
        <end position="133"/>
    </location>
</feature>
<dbReference type="AlphaFoldDB" id="A0A5P1EX65"/>
<dbReference type="PROSITE" id="PS50894">
    <property type="entry name" value="HPT"/>
    <property type="match status" value="1"/>
</dbReference>
<dbReference type="GO" id="GO:0009736">
    <property type="term" value="P:cytokinin-activated signaling pathway"/>
    <property type="evidence" value="ECO:0007669"/>
    <property type="project" value="UniProtKB-KW"/>
</dbReference>
<dbReference type="GO" id="GO:0000160">
    <property type="term" value="P:phosphorelay signal transduction system"/>
    <property type="evidence" value="ECO:0007669"/>
    <property type="project" value="UniProtKB-UniRule"/>
</dbReference>
<keyword evidence="2 5" id="KW-0902">Two-component regulatory system</keyword>
<keyword evidence="8" id="KW-1185">Reference proteome</keyword>
<dbReference type="FunFam" id="1.20.120.160:FF:000005">
    <property type="entry name" value="Histidine-containing phosphotransfer protein 4"/>
    <property type="match status" value="1"/>
</dbReference>
<evidence type="ECO:0000256" key="1">
    <source>
        <dbReference type="ARBA" id="ARBA00022864"/>
    </source>
</evidence>
<comment type="function">
    <text evidence="5">Functions as a two-component phosphorelay mediators between cytokinin sensor histidine kinases and response regulators (B-type ARRs). Plays an important role in propagating cytokinin signal transduction.</text>
</comment>
<reference evidence="8" key="1">
    <citation type="journal article" date="2017" name="Nat. Commun.">
        <title>The asparagus genome sheds light on the origin and evolution of a young Y chromosome.</title>
        <authorList>
            <person name="Harkess A."/>
            <person name="Zhou J."/>
            <person name="Xu C."/>
            <person name="Bowers J.E."/>
            <person name="Van der Hulst R."/>
            <person name="Ayyampalayam S."/>
            <person name="Mercati F."/>
            <person name="Riccardi P."/>
            <person name="McKain M.R."/>
            <person name="Kakrana A."/>
            <person name="Tang H."/>
            <person name="Ray J."/>
            <person name="Groenendijk J."/>
            <person name="Arikit S."/>
            <person name="Mathioni S.M."/>
            <person name="Nakano M."/>
            <person name="Shan H."/>
            <person name="Telgmann-Rauber A."/>
            <person name="Kanno A."/>
            <person name="Yue Z."/>
            <person name="Chen H."/>
            <person name="Li W."/>
            <person name="Chen Y."/>
            <person name="Xu X."/>
            <person name="Zhang Y."/>
            <person name="Luo S."/>
            <person name="Chen H."/>
            <person name="Gao J."/>
            <person name="Mao Z."/>
            <person name="Pires J.C."/>
            <person name="Luo M."/>
            <person name="Kudrna D."/>
            <person name="Wing R.A."/>
            <person name="Meyers B.C."/>
            <person name="Yi K."/>
            <person name="Kong H."/>
            <person name="Lavrijsen P."/>
            <person name="Sunseri F."/>
            <person name="Falavigna A."/>
            <person name="Ye Y."/>
            <person name="Leebens-Mack J.H."/>
            <person name="Chen G."/>
        </authorList>
    </citation>
    <scope>NUCLEOTIDE SEQUENCE [LARGE SCALE GENOMIC DNA]</scope>
    <source>
        <strain evidence="8">cv. DH0086</strain>
    </source>
</reference>
<evidence type="ECO:0000313" key="7">
    <source>
        <dbReference type="EMBL" id="ONK69767.1"/>
    </source>
</evidence>
<dbReference type="InterPro" id="IPR008207">
    <property type="entry name" value="Sig_transdc_His_kin_Hpt_dom"/>
</dbReference>
<dbReference type="GO" id="GO:0005829">
    <property type="term" value="C:cytosol"/>
    <property type="evidence" value="ECO:0007669"/>
    <property type="project" value="UniProtKB-SubCell"/>
</dbReference>
<dbReference type="GO" id="GO:0043424">
    <property type="term" value="F:protein histidine kinase binding"/>
    <property type="evidence" value="ECO:0007669"/>
    <property type="project" value="UniProtKB-UniRule"/>
</dbReference>
<evidence type="ECO:0000313" key="8">
    <source>
        <dbReference type="Proteomes" id="UP000243459"/>
    </source>
</evidence>
<gene>
    <name evidence="7" type="ORF">A4U43_C05F26500</name>
</gene>
<dbReference type="Gene3D" id="1.20.120.160">
    <property type="entry name" value="HPT domain"/>
    <property type="match status" value="1"/>
</dbReference>
<evidence type="ECO:0000256" key="4">
    <source>
        <dbReference type="PROSITE-ProRule" id="PRU00110"/>
    </source>
</evidence>
<keyword evidence="1 5" id="KW-0932">Cytokinin signaling pathway</keyword>
<feature type="modified residue" description="Phosphohistidine" evidence="4">
    <location>
        <position position="79"/>
    </location>
</feature>
<dbReference type="InterPro" id="IPR045871">
    <property type="entry name" value="AHP1-5/YPD1"/>
</dbReference>
<accession>A0A5P1EX65</accession>
<dbReference type="PANTHER" id="PTHR28242:SF43">
    <property type="entry name" value="HISTIDINE-CONTAINING PHOSPHOTRANSFER PROTEIN 4"/>
    <property type="match status" value="1"/>
</dbReference>